<feature type="domain" description="DNA methylase adenine-specific" evidence="1">
    <location>
        <begin position="101"/>
        <end position="310"/>
    </location>
</feature>
<evidence type="ECO:0000313" key="4">
    <source>
        <dbReference type="Proteomes" id="UP001597285"/>
    </source>
</evidence>
<dbReference type="CDD" id="cd02440">
    <property type="entry name" value="AdoMet_MTases"/>
    <property type="match status" value="1"/>
</dbReference>
<dbReference type="GO" id="GO:0032259">
    <property type="term" value="P:methylation"/>
    <property type="evidence" value="ECO:0007669"/>
    <property type="project" value="UniProtKB-KW"/>
</dbReference>
<dbReference type="InterPro" id="IPR029063">
    <property type="entry name" value="SAM-dependent_MTases_sf"/>
</dbReference>
<dbReference type="InterPro" id="IPR016843">
    <property type="entry name" value="S-AdoMet-dep_Ade-MeTrfase_prd"/>
</dbReference>
<dbReference type="InterPro" id="IPR003356">
    <property type="entry name" value="DNA_methylase_A-5"/>
</dbReference>
<dbReference type="Gene3D" id="1.10.150.470">
    <property type="match status" value="1"/>
</dbReference>
<evidence type="ECO:0000259" key="2">
    <source>
        <dbReference type="Pfam" id="PF21106"/>
    </source>
</evidence>
<dbReference type="InterPro" id="IPR052933">
    <property type="entry name" value="DNA_Protect_Modify"/>
</dbReference>
<dbReference type="Gene3D" id="3.40.50.150">
    <property type="entry name" value="Vaccinia Virus protein VP39"/>
    <property type="match status" value="1"/>
</dbReference>
<dbReference type="EMBL" id="JBHUFF010000013">
    <property type="protein sequence ID" value="MFD1799576.1"/>
    <property type="molecule type" value="Genomic_DNA"/>
</dbReference>
<name>A0ABW4NP51_9LACT</name>
<comment type="caution">
    <text evidence="3">The sequence shown here is derived from an EMBL/GenBank/DDBJ whole genome shotgun (WGS) entry which is preliminary data.</text>
</comment>
<dbReference type="Pfam" id="PF21106">
    <property type="entry name" value="YtxK_like"/>
    <property type="match status" value="1"/>
</dbReference>
<dbReference type="InterPro" id="IPR048375">
    <property type="entry name" value="YtxK-like_N"/>
</dbReference>
<reference evidence="4" key="1">
    <citation type="journal article" date="2019" name="Int. J. Syst. Evol. Microbiol.">
        <title>The Global Catalogue of Microorganisms (GCM) 10K type strain sequencing project: providing services to taxonomists for standard genome sequencing and annotation.</title>
        <authorList>
            <consortium name="The Broad Institute Genomics Platform"/>
            <consortium name="The Broad Institute Genome Sequencing Center for Infectious Disease"/>
            <person name="Wu L."/>
            <person name="Ma J."/>
        </authorList>
    </citation>
    <scope>NUCLEOTIDE SEQUENCE [LARGE SCALE GENOMIC DNA]</scope>
    <source>
        <strain evidence="4">KCTC 42143</strain>
    </source>
</reference>
<dbReference type="Proteomes" id="UP001597285">
    <property type="component" value="Unassembled WGS sequence"/>
</dbReference>
<organism evidence="3 4">
    <name type="scientific">Carnobacterium antarcticum</name>
    <dbReference type="NCBI Taxonomy" id="2126436"/>
    <lineage>
        <taxon>Bacteria</taxon>
        <taxon>Bacillati</taxon>
        <taxon>Bacillota</taxon>
        <taxon>Bacilli</taxon>
        <taxon>Lactobacillales</taxon>
        <taxon>Carnobacteriaceae</taxon>
        <taxon>Carnobacterium</taxon>
    </lineage>
</organism>
<dbReference type="PIRSF" id="PIRSF026567">
    <property type="entry name" value="Adenine_mtase_bact_prd"/>
    <property type="match status" value="1"/>
</dbReference>
<proteinExistence type="predicted"/>
<dbReference type="GO" id="GO:0008168">
    <property type="term" value="F:methyltransferase activity"/>
    <property type="evidence" value="ECO:0007669"/>
    <property type="project" value="UniProtKB-KW"/>
</dbReference>
<evidence type="ECO:0000259" key="1">
    <source>
        <dbReference type="Pfam" id="PF02384"/>
    </source>
</evidence>
<protein>
    <submittedName>
        <fullName evidence="3">Class I SAM-dependent methyltransferase</fullName>
    </submittedName>
</protein>
<dbReference type="SUPFAM" id="SSF53335">
    <property type="entry name" value="S-adenosyl-L-methionine-dependent methyltransferases"/>
    <property type="match status" value="1"/>
</dbReference>
<dbReference type="PANTHER" id="PTHR41313:SF1">
    <property type="entry name" value="DNA METHYLASE ADENINE-SPECIFIC DOMAIN-CONTAINING PROTEIN"/>
    <property type="match status" value="1"/>
</dbReference>
<gene>
    <name evidence="3" type="ORF">ACFSBK_06895</name>
</gene>
<dbReference type="RefSeq" id="WP_058918240.1">
    <property type="nucleotide sequence ID" value="NZ_JBHSQC010000025.1"/>
</dbReference>
<dbReference type="PANTHER" id="PTHR41313">
    <property type="entry name" value="ADENINE-SPECIFIC METHYLTRANSFERASE"/>
    <property type="match status" value="1"/>
</dbReference>
<dbReference type="Pfam" id="PF02384">
    <property type="entry name" value="N6_Mtase"/>
    <property type="match status" value="1"/>
</dbReference>
<accession>A0ABW4NP51</accession>
<sequence>MSQKEIENLFSKLDSTVKLLQKNIGVSYLEGLAETGENILDDKKARQVDNLLSNETMEMLNKIYHEISLENMDPEEIRKSFQLALLKGAKEDSLQANHQMTPDAIGFILTYLIEKVLGTEAKAIRLLDPAVGTGNLLSTVYNGLTSKKIEVEAEGIDNDDLLLSLALINTELQGQTIKLTHQDALTGLLVDPVDIVVSDLPVGFYPVDERAKDFKTSAKEGHSFAHHLFIEQSIHYLKKGGYGVFLVPSQLFETEAAAALTKMIQEEAYLQGMLHLPKELFQTKSSRKSILLLQKKGNNAKQVKQVLLAQIPDFKNQQAMFRFMQEVETWNKKNN</sequence>
<dbReference type="PRINTS" id="PR00507">
    <property type="entry name" value="N12N6MTFRASE"/>
</dbReference>
<keyword evidence="3" id="KW-0808">Transferase</keyword>
<keyword evidence="4" id="KW-1185">Reference proteome</keyword>
<evidence type="ECO:0000313" key="3">
    <source>
        <dbReference type="EMBL" id="MFD1799576.1"/>
    </source>
</evidence>
<feature type="domain" description="YtxK-like N-terminal helical" evidence="2">
    <location>
        <begin position="7"/>
        <end position="88"/>
    </location>
</feature>
<keyword evidence="3" id="KW-0489">Methyltransferase</keyword>